<evidence type="ECO:0000313" key="1">
    <source>
        <dbReference type="EMBL" id="KAL3269877.1"/>
    </source>
</evidence>
<dbReference type="AlphaFoldDB" id="A0ABD2MUG4"/>
<accession>A0ABD2MUG4</accession>
<dbReference type="Proteomes" id="UP001516400">
    <property type="component" value="Unassembled WGS sequence"/>
</dbReference>
<evidence type="ECO:0000313" key="2">
    <source>
        <dbReference type="Proteomes" id="UP001516400"/>
    </source>
</evidence>
<reference evidence="1 2" key="1">
    <citation type="journal article" date="2021" name="BMC Biol.">
        <title>Horizontally acquired antibacterial genes associated with adaptive radiation of ladybird beetles.</title>
        <authorList>
            <person name="Li H.S."/>
            <person name="Tang X.F."/>
            <person name="Huang Y.H."/>
            <person name="Xu Z.Y."/>
            <person name="Chen M.L."/>
            <person name="Du X.Y."/>
            <person name="Qiu B.Y."/>
            <person name="Chen P.T."/>
            <person name="Zhang W."/>
            <person name="Slipinski A."/>
            <person name="Escalona H.E."/>
            <person name="Waterhouse R.M."/>
            <person name="Zwick A."/>
            <person name="Pang H."/>
        </authorList>
    </citation>
    <scope>NUCLEOTIDE SEQUENCE [LARGE SCALE GENOMIC DNA]</scope>
    <source>
        <strain evidence="1">SYSU2018</strain>
    </source>
</reference>
<dbReference type="EMBL" id="JABFTP020000021">
    <property type="protein sequence ID" value="KAL3269877.1"/>
    <property type="molecule type" value="Genomic_DNA"/>
</dbReference>
<name>A0ABD2MUG4_9CUCU</name>
<proteinExistence type="predicted"/>
<sequence>FTMAENLPTMPCRKFYSRKKEKIDIKDFVGSTYSALENIDIEDEHDCFEEQNCNINECDSVNPSSSDYDSEDNISLSHGLELCQKFD</sequence>
<protein>
    <submittedName>
        <fullName evidence="1">Uncharacterized protein</fullName>
    </submittedName>
</protein>
<organism evidence="1 2">
    <name type="scientific">Cryptolaemus montrouzieri</name>
    <dbReference type="NCBI Taxonomy" id="559131"/>
    <lineage>
        <taxon>Eukaryota</taxon>
        <taxon>Metazoa</taxon>
        <taxon>Ecdysozoa</taxon>
        <taxon>Arthropoda</taxon>
        <taxon>Hexapoda</taxon>
        <taxon>Insecta</taxon>
        <taxon>Pterygota</taxon>
        <taxon>Neoptera</taxon>
        <taxon>Endopterygota</taxon>
        <taxon>Coleoptera</taxon>
        <taxon>Polyphaga</taxon>
        <taxon>Cucujiformia</taxon>
        <taxon>Coccinelloidea</taxon>
        <taxon>Coccinellidae</taxon>
        <taxon>Scymninae</taxon>
        <taxon>Scymnini</taxon>
        <taxon>Cryptolaemus</taxon>
    </lineage>
</organism>
<keyword evidence="2" id="KW-1185">Reference proteome</keyword>
<feature type="non-terminal residue" evidence="1">
    <location>
        <position position="1"/>
    </location>
</feature>
<comment type="caution">
    <text evidence="1">The sequence shown here is derived from an EMBL/GenBank/DDBJ whole genome shotgun (WGS) entry which is preliminary data.</text>
</comment>
<gene>
    <name evidence="1" type="ORF">HHI36_008934</name>
</gene>